<evidence type="ECO:0000256" key="1">
    <source>
        <dbReference type="SAM" id="SignalP"/>
    </source>
</evidence>
<feature type="signal peptide" evidence="1">
    <location>
        <begin position="1"/>
        <end position="22"/>
    </location>
</feature>
<gene>
    <name evidence="2" type="ORF">IZT61_03045</name>
</gene>
<feature type="chain" id="PRO_5032357275" evidence="1">
    <location>
        <begin position="23"/>
        <end position="805"/>
    </location>
</feature>
<keyword evidence="3" id="KW-1185">Reference proteome</keyword>
<sequence length="805" mass="88601">MINRLSLRTAIAAFAISANLCAQPCPENVGFENGNFQNWKLYTGITTAVNHINSIETHRVSRPANSRHAMISDKRLIDPYGKFKVIPPTAGNFVVKLGNDGTGNQADGISYLITVPENRPEFTLTYQYAVVLEEPNHLPSEQPRFVARVKDVEKNEYIGCVSFEYISTSSLPGFQKCKPKESIIYKDWTPVTMNLSGYQGKKLELEFISADCTLGGHFGYAYVDVGNLCGDMVIGNNLCESADHLSVSGPRGFQTYNWYNENRSIQYGSGQSIDIKPAPADGSKIVLDLIPYDGFGCPSTISSVVRRINYQLQVLEKKTVCKNSAIDFASDEFILNKSDDFSYLVFEDKDLTRQVKGKAIVTKNSTYHIVATNYEGCESFATIDVSVDDISKMTAHNPPAVCYGETVDITAEALYKGSLEGIERSYFTDANAKKKLRDPVHISVAGIYYVKLTNAFGCSNMVPIEVSVVPKPVLKITNPAAACYPGTVDITAANIFTGSDDDLRLSFFEDQFLTIAVTNPQEIAKAGSYYVSAINTNGCVVSHEIEVVINDLPVLVVKNPEKVCYPETVNLTASQLFSGSAADLEYSFFNDELLTDKVVRPEAVSKSGTYFVKATNASGCFVSGQVEVTIYGLPKIVVNVPKPILSNAFADLTAAEILAGSENYSTVAYFEDRNLKRPLQNPKSVGKAGQYYISITNNNGCSASAAVQISVLPEPKIVVPTAFTPQKQNNNRLYPFLVSMKKLNSFKIFNKWGILVYHTTDMHAEGWDGQFKSKMQPLETFSWFAEGIDVFGQKYQTSGKTILIL</sequence>
<reference evidence="2 3" key="1">
    <citation type="submission" date="2020-11" db="EMBL/GenBank/DDBJ databases">
        <title>Pedobacter endophytica, an endophytic bacteria isolated form Carex pumila.</title>
        <authorList>
            <person name="Peng Y."/>
            <person name="Jiang L."/>
            <person name="Lee J."/>
        </authorList>
    </citation>
    <scope>NUCLEOTIDE SEQUENCE [LARGE SCALE GENOMIC DNA]</scope>
    <source>
        <strain evidence="2 3">JBR3-12</strain>
    </source>
</reference>
<keyword evidence="1" id="KW-0732">Signal</keyword>
<proteinExistence type="predicted"/>
<dbReference type="Proteomes" id="UP000594759">
    <property type="component" value="Chromosome"/>
</dbReference>
<protein>
    <submittedName>
        <fullName evidence="2">Gliding motility-associated C-terminal domain-containing protein</fullName>
    </submittedName>
</protein>
<dbReference type="EMBL" id="CP064939">
    <property type="protein sequence ID" value="QPH40271.1"/>
    <property type="molecule type" value="Genomic_DNA"/>
</dbReference>
<evidence type="ECO:0000313" key="3">
    <source>
        <dbReference type="Proteomes" id="UP000594759"/>
    </source>
</evidence>
<name>A0A7S9L180_9SPHI</name>
<dbReference type="AlphaFoldDB" id="A0A7S9L180"/>
<organism evidence="2 3">
    <name type="scientific">Pedobacter endophyticus</name>
    <dbReference type="NCBI Taxonomy" id="2789740"/>
    <lineage>
        <taxon>Bacteria</taxon>
        <taxon>Pseudomonadati</taxon>
        <taxon>Bacteroidota</taxon>
        <taxon>Sphingobacteriia</taxon>
        <taxon>Sphingobacteriales</taxon>
        <taxon>Sphingobacteriaceae</taxon>
        <taxon>Pedobacter</taxon>
    </lineage>
</organism>
<dbReference type="KEGG" id="pex:IZT61_03045"/>
<accession>A0A7S9L180</accession>
<evidence type="ECO:0000313" key="2">
    <source>
        <dbReference type="EMBL" id="QPH40271.1"/>
    </source>
</evidence>
<dbReference type="RefSeq" id="WP_196099727.1">
    <property type="nucleotide sequence ID" value="NZ_CP064939.1"/>
</dbReference>